<protein>
    <submittedName>
        <fullName evidence="1">JmjC domain-containing protein D</fullName>
    </submittedName>
</protein>
<organism evidence="1 2">
    <name type="scientific">Psilocybe cubensis</name>
    <name type="common">Psychedelic mushroom</name>
    <name type="synonym">Stropharia cubensis</name>
    <dbReference type="NCBI Taxonomy" id="181762"/>
    <lineage>
        <taxon>Eukaryota</taxon>
        <taxon>Fungi</taxon>
        <taxon>Dikarya</taxon>
        <taxon>Basidiomycota</taxon>
        <taxon>Agaricomycotina</taxon>
        <taxon>Agaricomycetes</taxon>
        <taxon>Agaricomycetidae</taxon>
        <taxon>Agaricales</taxon>
        <taxon>Agaricineae</taxon>
        <taxon>Strophariaceae</taxon>
        <taxon>Psilocybe</taxon>
    </lineage>
</organism>
<proteinExistence type="predicted"/>
<keyword evidence="2" id="KW-1185">Reference proteome</keyword>
<gene>
    <name evidence="1" type="ORF">JR316_0003607</name>
</gene>
<reference evidence="1" key="1">
    <citation type="submission" date="2021-10" db="EMBL/GenBank/DDBJ databases">
        <title>Psilocybe cubensis genome.</title>
        <authorList>
            <person name="Mckernan K.J."/>
            <person name="Crawford S."/>
            <person name="Trippe A."/>
            <person name="Kane L.T."/>
            <person name="Mclaughlin S."/>
        </authorList>
    </citation>
    <scope>NUCLEOTIDE SEQUENCE</scope>
    <source>
        <strain evidence="1">MGC-MH-2018</strain>
    </source>
</reference>
<evidence type="ECO:0000313" key="1">
    <source>
        <dbReference type="EMBL" id="KAH9484127.1"/>
    </source>
</evidence>
<sequence length="242" mass="27441">MNTAHNSMRLSSPTELNTLRNIYTICCILRAIILCDLLQFHEAISSLDHAIIIAGAPGKLDLILHLIRGIQAKIGQETAFRASGVSVQKCDYFKTNYKEDTVPSIVPPSFLSFQLVSSKSPFILRDYARDWPAMEERPWRSAAYLRSISGPGRVVPVEIGDDYRSENWKQKIMPWDEFLSTLNLEDQPTSDFSDYPQYRQPVSEDNLLFNTWLGPEGTMSPAHTVRDHKHDLALAQFRGDAI</sequence>
<dbReference type="Proteomes" id="UP000664032">
    <property type="component" value="Unassembled WGS sequence"/>
</dbReference>
<dbReference type="EMBL" id="JAFIQS020000003">
    <property type="protein sequence ID" value="KAH9484127.1"/>
    <property type="molecule type" value="Genomic_DNA"/>
</dbReference>
<evidence type="ECO:0000313" key="2">
    <source>
        <dbReference type="Proteomes" id="UP000664032"/>
    </source>
</evidence>
<accession>A0ACB8H8Z5</accession>
<comment type="caution">
    <text evidence="1">The sequence shown here is derived from an EMBL/GenBank/DDBJ whole genome shotgun (WGS) entry which is preliminary data.</text>
</comment>
<name>A0ACB8H8Z5_PSICU</name>